<organism evidence="2 3">
    <name type="scientific">Caerostris extrusa</name>
    <name type="common">Bark spider</name>
    <name type="synonym">Caerostris bankana</name>
    <dbReference type="NCBI Taxonomy" id="172846"/>
    <lineage>
        <taxon>Eukaryota</taxon>
        <taxon>Metazoa</taxon>
        <taxon>Ecdysozoa</taxon>
        <taxon>Arthropoda</taxon>
        <taxon>Chelicerata</taxon>
        <taxon>Arachnida</taxon>
        <taxon>Araneae</taxon>
        <taxon>Araneomorphae</taxon>
        <taxon>Entelegynae</taxon>
        <taxon>Araneoidea</taxon>
        <taxon>Araneidae</taxon>
        <taxon>Caerostris</taxon>
    </lineage>
</organism>
<evidence type="ECO:0000313" key="3">
    <source>
        <dbReference type="Proteomes" id="UP001054945"/>
    </source>
</evidence>
<dbReference type="EMBL" id="BPLR01015573">
    <property type="protein sequence ID" value="GIY77054.1"/>
    <property type="molecule type" value="Genomic_DNA"/>
</dbReference>
<sequence>MRSLCAGLVASPHVRSQSRPADERDPVLSRGARTGHDRAGKSDCFTGYFSGGRKKEFAAIVSSLSLARLKKKKQRSNEGGRGAF</sequence>
<dbReference type="Proteomes" id="UP001054945">
    <property type="component" value="Unassembled WGS sequence"/>
</dbReference>
<comment type="caution">
    <text evidence="2">The sequence shown here is derived from an EMBL/GenBank/DDBJ whole genome shotgun (WGS) entry which is preliminary data.</text>
</comment>
<evidence type="ECO:0000313" key="2">
    <source>
        <dbReference type="EMBL" id="GIY77054.1"/>
    </source>
</evidence>
<proteinExistence type="predicted"/>
<gene>
    <name evidence="2" type="ORF">CEXT_335611</name>
</gene>
<keyword evidence="3" id="KW-1185">Reference proteome</keyword>
<evidence type="ECO:0000256" key="1">
    <source>
        <dbReference type="SAM" id="MobiDB-lite"/>
    </source>
</evidence>
<protein>
    <recommendedName>
        <fullName evidence="4">Secreted protein</fullName>
    </recommendedName>
</protein>
<name>A0AAV4W576_CAEEX</name>
<feature type="region of interest" description="Disordered" evidence="1">
    <location>
        <begin position="1"/>
        <end position="40"/>
    </location>
</feature>
<dbReference type="AlphaFoldDB" id="A0AAV4W576"/>
<reference evidence="2 3" key="1">
    <citation type="submission" date="2021-06" db="EMBL/GenBank/DDBJ databases">
        <title>Caerostris extrusa draft genome.</title>
        <authorList>
            <person name="Kono N."/>
            <person name="Arakawa K."/>
        </authorList>
    </citation>
    <scope>NUCLEOTIDE SEQUENCE [LARGE SCALE GENOMIC DNA]</scope>
</reference>
<evidence type="ECO:0008006" key="4">
    <source>
        <dbReference type="Google" id="ProtNLM"/>
    </source>
</evidence>
<accession>A0AAV4W576</accession>